<dbReference type="EMBL" id="JAAAHS010000135">
    <property type="protein sequence ID" value="NBE53344.1"/>
    <property type="molecule type" value="Genomic_DNA"/>
</dbReference>
<accession>A0A964UQ92</accession>
<dbReference type="RefSeq" id="WP_161699149.1">
    <property type="nucleotide sequence ID" value="NZ_JAAAHS010000135.1"/>
</dbReference>
<feature type="compositionally biased region" description="Low complexity" evidence="1">
    <location>
        <begin position="36"/>
        <end position="52"/>
    </location>
</feature>
<dbReference type="Proteomes" id="UP000598297">
    <property type="component" value="Unassembled WGS sequence"/>
</dbReference>
<proteinExistence type="predicted"/>
<dbReference type="PROSITE" id="PS51257">
    <property type="entry name" value="PROKAR_LIPOPROTEIN"/>
    <property type="match status" value="1"/>
</dbReference>
<dbReference type="OrthoDB" id="4177730at2"/>
<protein>
    <recommendedName>
        <fullName evidence="4">Lipoprotein</fullName>
    </recommendedName>
</protein>
<comment type="caution">
    <text evidence="2">The sequence shown here is derived from an EMBL/GenBank/DDBJ whole genome shotgun (WGS) entry which is preliminary data.</text>
</comment>
<evidence type="ECO:0000313" key="3">
    <source>
        <dbReference type="Proteomes" id="UP000598297"/>
    </source>
</evidence>
<gene>
    <name evidence="2" type="ORF">GUY60_18345</name>
</gene>
<evidence type="ECO:0008006" key="4">
    <source>
        <dbReference type="Google" id="ProtNLM"/>
    </source>
</evidence>
<keyword evidence="3" id="KW-1185">Reference proteome</keyword>
<evidence type="ECO:0000256" key="1">
    <source>
        <dbReference type="SAM" id="MobiDB-lite"/>
    </source>
</evidence>
<reference evidence="2" key="1">
    <citation type="submission" date="2020-01" db="EMBL/GenBank/DDBJ databases">
        <title>Whole-genome analyses of novel actinobacteria.</title>
        <authorList>
            <person name="Sahin N."/>
        </authorList>
    </citation>
    <scope>NUCLEOTIDE SEQUENCE</scope>
    <source>
        <strain evidence="2">YC537</strain>
    </source>
</reference>
<organism evidence="2 3">
    <name type="scientific">Streptomyces boluensis</name>
    <dbReference type="NCBI Taxonomy" id="1775135"/>
    <lineage>
        <taxon>Bacteria</taxon>
        <taxon>Bacillati</taxon>
        <taxon>Actinomycetota</taxon>
        <taxon>Actinomycetes</taxon>
        <taxon>Kitasatosporales</taxon>
        <taxon>Streptomycetaceae</taxon>
        <taxon>Streptomyces</taxon>
    </lineage>
</organism>
<sequence length="229" mass="23836">MPRSTALCCVTALVLALGVGCSSPEPDGKVPRSKDSSSGSATAASTEPATDALPTAGAPGKVPEDLRDLDWARTSVPGDFCDVAGLITFKSGRAWAQSKTYGKIHAENVPDQVTYGNVLGDSRVEAAMQVGCDNGGEMGSGRLVWAYLVFSSEQGQLKVVGTLTPQQDPPGFAVSTFEKVELSPGRVTAYENWHREDSDALCCPTGKAVTTWTPGADGSLEAGKPRITG</sequence>
<feature type="region of interest" description="Disordered" evidence="1">
    <location>
        <begin position="23"/>
        <end position="63"/>
    </location>
</feature>
<feature type="compositionally biased region" description="Basic and acidic residues" evidence="1">
    <location>
        <begin position="26"/>
        <end position="35"/>
    </location>
</feature>
<name>A0A964UQ92_9ACTN</name>
<dbReference type="AlphaFoldDB" id="A0A964UQ92"/>
<evidence type="ECO:0000313" key="2">
    <source>
        <dbReference type="EMBL" id="NBE53344.1"/>
    </source>
</evidence>